<dbReference type="NCBIfam" id="TIGR00879">
    <property type="entry name" value="SP"/>
    <property type="match status" value="1"/>
</dbReference>
<feature type="transmembrane region" description="Helical" evidence="10">
    <location>
        <begin position="148"/>
        <end position="173"/>
    </location>
</feature>
<dbReference type="Pfam" id="PF00083">
    <property type="entry name" value="Sugar_tr"/>
    <property type="match status" value="1"/>
</dbReference>
<proteinExistence type="inferred from homology"/>
<evidence type="ECO:0000256" key="6">
    <source>
        <dbReference type="ARBA" id="ARBA00023136"/>
    </source>
</evidence>
<reference evidence="13" key="1">
    <citation type="submission" date="2020-06" db="EMBL/GenBank/DDBJ databases">
        <title>A chromosome-scale genome assembly of Talaromyces rugulosus W13939.</title>
        <authorList>
            <person name="Wang B."/>
            <person name="Guo L."/>
            <person name="Ye K."/>
            <person name="Wang L."/>
        </authorList>
    </citation>
    <scope>NUCLEOTIDE SEQUENCE [LARGE SCALE GENOMIC DNA]</scope>
    <source>
        <strain evidence="13">W13939</strain>
    </source>
</reference>
<dbReference type="InterPro" id="IPR005829">
    <property type="entry name" value="Sugar_transporter_CS"/>
</dbReference>
<dbReference type="InterPro" id="IPR036259">
    <property type="entry name" value="MFS_trans_sf"/>
</dbReference>
<evidence type="ECO:0000313" key="12">
    <source>
        <dbReference type="EMBL" id="QKX55340.1"/>
    </source>
</evidence>
<dbReference type="InterPro" id="IPR003663">
    <property type="entry name" value="Sugar/inositol_transpt"/>
</dbReference>
<evidence type="ECO:0000259" key="11">
    <source>
        <dbReference type="PROSITE" id="PS50850"/>
    </source>
</evidence>
<dbReference type="SUPFAM" id="SSF103473">
    <property type="entry name" value="MFS general substrate transporter"/>
    <property type="match status" value="1"/>
</dbReference>
<dbReference type="GO" id="GO:0016020">
    <property type="term" value="C:membrane"/>
    <property type="evidence" value="ECO:0007669"/>
    <property type="project" value="UniProtKB-SubCell"/>
</dbReference>
<keyword evidence="7" id="KW-0462">Maltose metabolism</keyword>
<dbReference type="AlphaFoldDB" id="A0A7H8QN22"/>
<evidence type="ECO:0000256" key="5">
    <source>
        <dbReference type="ARBA" id="ARBA00022989"/>
    </source>
</evidence>
<dbReference type="InterPro" id="IPR050360">
    <property type="entry name" value="MFS_Sugar_Transporters"/>
</dbReference>
<keyword evidence="4 10" id="KW-0812">Transmembrane</keyword>
<dbReference type="PROSITE" id="PS00217">
    <property type="entry name" value="SUGAR_TRANSPORT_2"/>
    <property type="match status" value="1"/>
</dbReference>
<dbReference type="Pfam" id="PF16335">
    <property type="entry name" value="GtaA_6_Hairpin"/>
    <property type="match status" value="1"/>
</dbReference>
<dbReference type="KEGG" id="trg:TRUGW13939_02432"/>
<feature type="transmembrane region" description="Helical" evidence="10">
    <location>
        <begin position="204"/>
        <end position="224"/>
    </location>
</feature>
<evidence type="ECO:0000256" key="9">
    <source>
        <dbReference type="SAM" id="MobiDB-lite"/>
    </source>
</evidence>
<keyword evidence="6 10" id="KW-0472">Membrane</keyword>
<feature type="transmembrane region" description="Helical" evidence="10">
    <location>
        <begin position="459"/>
        <end position="478"/>
    </location>
</feature>
<dbReference type="InterPro" id="IPR020846">
    <property type="entry name" value="MFS_dom"/>
</dbReference>
<dbReference type="PANTHER" id="PTHR48022">
    <property type="entry name" value="PLASTIDIC GLUCOSE TRANSPORTER 4"/>
    <property type="match status" value="1"/>
</dbReference>
<dbReference type="EMBL" id="CP055898">
    <property type="protein sequence ID" value="QKX55340.1"/>
    <property type="molecule type" value="Genomic_DNA"/>
</dbReference>
<feature type="transmembrane region" description="Helical" evidence="10">
    <location>
        <begin position="391"/>
        <end position="412"/>
    </location>
</feature>
<feature type="region of interest" description="Disordered" evidence="9">
    <location>
        <begin position="1"/>
        <end position="23"/>
    </location>
</feature>
<dbReference type="FunFam" id="1.20.1250.20:FF:000078">
    <property type="entry name" value="MFS maltose transporter, putative"/>
    <property type="match status" value="1"/>
</dbReference>
<organism evidence="12 13">
    <name type="scientific">Talaromyces rugulosus</name>
    <name type="common">Penicillium rugulosum</name>
    <dbReference type="NCBI Taxonomy" id="121627"/>
    <lineage>
        <taxon>Eukaryota</taxon>
        <taxon>Fungi</taxon>
        <taxon>Dikarya</taxon>
        <taxon>Ascomycota</taxon>
        <taxon>Pezizomycotina</taxon>
        <taxon>Eurotiomycetes</taxon>
        <taxon>Eurotiomycetidae</taxon>
        <taxon>Eurotiales</taxon>
        <taxon>Trichocomaceae</taxon>
        <taxon>Talaromyces</taxon>
        <taxon>Talaromyces sect. Islandici</taxon>
    </lineage>
</organism>
<dbReference type="GO" id="GO:0005351">
    <property type="term" value="F:carbohydrate:proton symporter activity"/>
    <property type="evidence" value="ECO:0007669"/>
    <property type="project" value="TreeGrafter"/>
</dbReference>
<keyword evidence="13" id="KW-1185">Reference proteome</keyword>
<dbReference type="InterPro" id="IPR005828">
    <property type="entry name" value="MFS_sugar_transport-like"/>
</dbReference>
<feature type="transmembrane region" description="Helical" evidence="10">
    <location>
        <begin position="244"/>
        <end position="265"/>
    </location>
</feature>
<comment type="similarity">
    <text evidence="2 8">Belongs to the major facilitator superfamily. Sugar transporter (TC 2.A.1.1) family.</text>
</comment>
<dbReference type="PROSITE" id="PS50850">
    <property type="entry name" value="MFS"/>
    <property type="match status" value="1"/>
</dbReference>
<sequence length="579" mass="63767">MAESTPSKDTRSQTHQGDVLAKPAPDIANGVASSVQDFMNLVHEANEANEREREMKLLTAFRVYPKAILWSIMLSSTLIMEGYDTSLVGAFNAYPSFLNVFGIRAPDGSLNIPPSWQNGIAAATNCGEIIGLQVAGVMSDRVGYRWTLILALICLTGFIFVPFYATTLTVFLVGELLQGISWGVFQTMTTAYAAEVCPVPLRHYLTTFVNLCWIIGQFISAGILRGLVNRQDVWGYKIPFAIQWVWPIPIGVGIFLAPESPWWCVRKGYTERARNALRRLTIKNSSFTSRDEDRQMAYMIYTNAMEEETSKGTSYWDCFRGKDIRRSEIVCMTWIAQTLSGTAIGGLSSYFYVRAGISTQDSYSLSWGQTAISAVGTMTSWLVLDRLGRKSLMCGGMVVMFVLLLVAGGMGIPSTPSTATSWTAGTMVLLLSAVADFSVAPVVYAIVSEIPSTRLRAKSIILARNAYNIINLAFVNIVSYRQLNASAWNWGPKACFFWAGINLLMNLYLYFRLLDWEAFVAAIASSDVQSKFFSAIATWIGATVNAAPLTHYYDAISGNWQDFAARPVVGGAFALLALP</sequence>
<feature type="transmembrane region" description="Helical" evidence="10">
    <location>
        <begin position="424"/>
        <end position="447"/>
    </location>
</feature>
<feature type="compositionally biased region" description="Basic and acidic residues" evidence="9">
    <location>
        <begin position="1"/>
        <end position="12"/>
    </location>
</feature>
<evidence type="ECO:0000256" key="2">
    <source>
        <dbReference type="ARBA" id="ARBA00010992"/>
    </source>
</evidence>
<feature type="transmembrane region" description="Helical" evidence="10">
    <location>
        <begin position="329"/>
        <end position="353"/>
    </location>
</feature>
<dbReference type="GeneID" id="55989941"/>
<dbReference type="Gene3D" id="1.20.1250.20">
    <property type="entry name" value="MFS general substrate transporter like domains"/>
    <property type="match status" value="1"/>
</dbReference>
<evidence type="ECO:0000313" key="13">
    <source>
        <dbReference type="Proteomes" id="UP000509510"/>
    </source>
</evidence>
<dbReference type="Proteomes" id="UP000509510">
    <property type="component" value="Chromosome I"/>
</dbReference>
<dbReference type="RefSeq" id="XP_035341519.1">
    <property type="nucleotide sequence ID" value="XM_035485626.1"/>
</dbReference>
<keyword evidence="3 8" id="KW-0813">Transport</keyword>
<keyword evidence="5 10" id="KW-1133">Transmembrane helix</keyword>
<evidence type="ECO:0000256" key="8">
    <source>
        <dbReference type="RuleBase" id="RU003346"/>
    </source>
</evidence>
<protein>
    <recommendedName>
        <fullName evidence="11">Major facilitator superfamily (MFS) profile domain-containing protein</fullName>
    </recommendedName>
</protein>
<evidence type="ECO:0000256" key="4">
    <source>
        <dbReference type="ARBA" id="ARBA00022692"/>
    </source>
</evidence>
<evidence type="ECO:0000256" key="10">
    <source>
        <dbReference type="SAM" id="Phobius"/>
    </source>
</evidence>
<evidence type="ECO:0000256" key="1">
    <source>
        <dbReference type="ARBA" id="ARBA00004141"/>
    </source>
</evidence>
<feature type="transmembrane region" description="Helical" evidence="10">
    <location>
        <begin position="365"/>
        <end position="384"/>
    </location>
</feature>
<dbReference type="PANTHER" id="PTHR48022:SF5">
    <property type="entry name" value="ALPHA-GLUCOSIDES PERMEASE MPH2-RELATED"/>
    <property type="match status" value="1"/>
</dbReference>
<gene>
    <name evidence="12" type="ORF">TRUGW13939_02432</name>
</gene>
<evidence type="ECO:0000256" key="7">
    <source>
        <dbReference type="ARBA" id="ARBA00026248"/>
    </source>
</evidence>
<evidence type="ECO:0000256" key="3">
    <source>
        <dbReference type="ARBA" id="ARBA00022448"/>
    </source>
</evidence>
<dbReference type="GO" id="GO:0000023">
    <property type="term" value="P:maltose metabolic process"/>
    <property type="evidence" value="ECO:0007669"/>
    <property type="project" value="UniProtKB-KW"/>
</dbReference>
<comment type="subcellular location">
    <subcellularLocation>
        <location evidence="1">Membrane</location>
        <topology evidence="1">Multi-pass membrane protein</topology>
    </subcellularLocation>
</comment>
<name>A0A7H8QN22_TALRU</name>
<feature type="transmembrane region" description="Helical" evidence="10">
    <location>
        <begin position="490"/>
        <end position="511"/>
    </location>
</feature>
<dbReference type="InterPro" id="IPR032514">
    <property type="entry name" value="GtaA_central"/>
</dbReference>
<accession>A0A7H8QN22</accession>
<feature type="domain" description="Major facilitator superfamily (MFS) profile" evidence="11">
    <location>
        <begin position="70"/>
        <end position="517"/>
    </location>
</feature>
<dbReference type="OrthoDB" id="6612291at2759"/>